<evidence type="ECO:0008006" key="3">
    <source>
        <dbReference type="Google" id="ProtNLM"/>
    </source>
</evidence>
<dbReference type="RefSeq" id="WP_119525678.1">
    <property type="nucleotide sequence ID" value="NZ_NRHC01000113.1"/>
</dbReference>
<dbReference type="AlphaFoldDB" id="A0A3A1XYV7"/>
<sequence>MSKRVIISSILTALALGSGYFVYQSMNELQIVDPVYSPELGDYYAVDLSKQEVKFRFSSSAKLKEFIQSYMSVMGNKLEVVDLNFIDTSKLEDLDYVFAGDYEFVNAENFYNDQAYDLSGNNFALVSYDEVYLCKAPSSYQVDISKWNISKVKSLAYTFSCSTSNFDLSNWDTSNVKSLHGTFAVNANFNNDISRWDVGSVEDMRVTFVGAQSFNADLSKWQVGKVKDMMGLFRGAKEFNMDLSAWDMSKVTDISYMFYGATKFNSNLNPWNLSSVRSAVRVFWGSGMTEANLTEVIKKYYFIFSDY</sequence>
<keyword evidence="2" id="KW-1185">Reference proteome</keyword>
<protein>
    <recommendedName>
        <fullName evidence="3">BspA family leucine-rich repeat surface protein</fullName>
    </recommendedName>
</protein>
<name>A0A3A1XYV7_9GAMM</name>
<dbReference type="Pfam" id="PF03382">
    <property type="entry name" value="DUF285"/>
    <property type="match status" value="1"/>
</dbReference>
<proteinExistence type="predicted"/>
<comment type="caution">
    <text evidence="1">The sequence shown here is derived from an EMBL/GenBank/DDBJ whole genome shotgun (WGS) entry which is preliminary data.</text>
</comment>
<accession>A0A3A1XYV7</accession>
<dbReference type="Proteomes" id="UP000265691">
    <property type="component" value="Unassembled WGS sequence"/>
</dbReference>
<gene>
    <name evidence="1" type="ORF">CKF54_07190</name>
</gene>
<dbReference type="OrthoDB" id="7056509at2"/>
<evidence type="ECO:0000313" key="2">
    <source>
        <dbReference type="Proteomes" id="UP000265691"/>
    </source>
</evidence>
<reference evidence="1 2" key="1">
    <citation type="submission" date="2017-08" db="EMBL/GenBank/DDBJ databases">
        <title>Reclassification of Bisgaard taxon 37 and 44.</title>
        <authorList>
            <person name="Christensen H."/>
        </authorList>
    </citation>
    <scope>NUCLEOTIDE SEQUENCE [LARGE SCALE GENOMIC DNA]</scope>
    <source>
        <strain evidence="1 2">B96_3</strain>
    </source>
</reference>
<organism evidence="1 2">
    <name type="scientific">Psittacicella hinzii</name>
    <dbReference type="NCBI Taxonomy" id="2028575"/>
    <lineage>
        <taxon>Bacteria</taxon>
        <taxon>Pseudomonadati</taxon>
        <taxon>Pseudomonadota</taxon>
        <taxon>Gammaproteobacteria</taxon>
        <taxon>Pasteurellales</taxon>
        <taxon>Psittacicellaceae</taxon>
        <taxon>Psittacicella</taxon>
    </lineage>
</organism>
<dbReference type="InterPro" id="IPR005046">
    <property type="entry name" value="DUF285"/>
</dbReference>
<evidence type="ECO:0000313" key="1">
    <source>
        <dbReference type="EMBL" id="RIY31212.1"/>
    </source>
</evidence>
<dbReference type="EMBL" id="NRHC01000113">
    <property type="protein sequence ID" value="RIY31212.1"/>
    <property type="molecule type" value="Genomic_DNA"/>
</dbReference>